<dbReference type="EMBL" id="BSYO01000018">
    <property type="protein sequence ID" value="GMH17804.1"/>
    <property type="molecule type" value="Genomic_DNA"/>
</dbReference>
<protein>
    <submittedName>
        <fullName evidence="1">Uncharacterized protein</fullName>
    </submittedName>
</protein>
<name>A0AAD3XV90_NEPGR</name>
<sequence>MRIDPILYDHLLPNHHNTTLAFLNKLSLPSLSFRISCLIIDVDGFVQTMAQLASITTPSAFQFITVRLSDKKAIPPLRDKIGWCISSNSSSVKDEISCRMLCLNGQEIVLSGSINDLRSSSHPVKSMLNLGNRHSCVGSAVNVLYRPKQMCLDWKML</sequence>
<gene>
    <name evidence="1" type="ORF">Nepgr_019645</name>
</gene>
<organism evidence="1 2">
    <name type="scientific">Nepenthes gracilis</name>
    <name type="common">Slender pitcher plant</name>
    <dbReference type="NCBI Taxonomy" id="150966"/>
    <lineage>
        <taxon>Eukaryota</taxon>
        <taxon>Viridiplantae</taxon>
        <taxon>Streptophyta</taxon>
        <taxon>Embryophyta</taxon>
        <taxon>Tracheophyta</taxon>
        <taxon>Spermatophyta</taxon>
        <taxon>Magnoliopsida</taxon>
        <taxon>eudicotyledons</taxon>
        <taxon>Gunneridae</taxon>
        <taxon>Pentapetalae</taxon>
        <taxon>Caryophyllales</taxon>
        <taxon>Nepenthaceae</taxon>
        <taxon>Nepenthes</taxon>
    </lineage>
</organism>
<accession>A0AAD3XV90</accession>
<reference evidence="1" key="1">
    <citation type="submission" date="2023-05" db="EMBL/GenBank/DDBJ databases">
        <title>Nepenthes gracilis genome sequencing.</title>
        <authorList>
            <person name="Fukushima K."/>
        </authorList>
    </citation>
    <scope>NUCLEOTIDE SEQUENCE</scope>
    <source>
        <strain evidence="1">SING2019-196</strain>
    </source>
</reference>
<dbReference type="Proteomes" id="UP001279734">
    <property type="component" value="Unassembled WGS sequence"/>
</dbReference>
<comment type="caution">
    <text evidence="1">The sequence shown here is derived from an EMBL/GenBank/DDBJ whole genome shotgun (WGS) entry which is preliminary data.</text>
</comment>
<keyword evidence="2" id="KW-1185">Reference proteome</keyword>
<evidence type="ECO:0000313" key="2">
    <source>
        <dbReference type="Proteomes" id="UP001279734"/>
    </source>
</evidence>
<proteinExistence type="predicted"/>
<evidence type="ECO:0000313" key="1">
    <source>
        <dbReference type="EMBL" id="GMH17804.1"/>
    </source>
</evidence>
<dbReference type="AlphaFoldDB" id="A0AAD3XV90"/>